<protein>
    <submittedName>
        <fullName evidence="10">FtsX-like permease family protein</fullName>
    </submittedName>
</protein>
<dbReference type="InterPro" id="IPR003838">
    <property type="entry name" value="ABC3_permease_C"/>
</dbReference>
<organism evidence="10">
    <name type="scientific">Nakamurella sp. A5-74</name>
    <dbReference type="NCBI Taxonomy" id="3158264"/>
    <lineage>
        <taxon>Bacteria</taxon>
        <taxon>Bacillati</taxon>
        <taxon>Actinomycetota</taxon>
        <taxon>Actinomycetes</taxon>
        <taxon>Nakamurellales</taxon>
        <taxon>Nakamurellaceae</taxon>
        <taxon>Nakamurella</taxon>
    </lineage>
</organism>
<feature type="transmembrane region" description="Helical" evidence="7">
    <location>
        <begin position="465"/>
        <end position="484"/>
    </location>
</feature>
<dbReference type="RefSeq" id="WP_353648331.1">
    <property type="nucleotide sequence ID" value="NZ_CP159218.1"/>
</dbReference>
<sequence length="817" mass="84562">MRVVRLAWHFGWRGGRRAWAYPLLAFVPFLLILTGITAANSITATAQDAADGLGGNYATFQLSDSSGAPVSDRASYDRAAATLAGVAPLVGVGLEGDLMVRSETSIAVVRSLEEDWAISYLTRGYRIVEGRFPAAAGEVVLAAPTAQALDAGVGDTLRWGYEQTPVRVVGVGLFRQAHQAAFLLAGPGTWWSEPRSPTELMSLVLRVDPVHGDRAAAALGQTPSDFTGLTSQGAPLPFYVRQTLLVAIPVILAAGAALGALVLIRFRRLGSDLAIASGLGLRDSQVRRLALLTHLGTVVPAIVLGCVLGVPLGNWLSPWVAGAADRDVVPHGIPVSALLWAMVTGVVGTSVIATLAGGAVVRELRAGAAARPSTDALQIRGPRWWHIGGVGLVGAALTAFGAVQEQTPDVASINSVRSLLLSVGVITILASVGMVLSVLLSKVLSRNGIALRFSSLHTARDSGKSTAIALVALVLLALPLSVLVNQASYARLSAVIYHPIMLPGQIRISPSENPLTDRQVQEIEEAAGAPVITLPTLADPDPGSGASQWDLVTASSAEPSRTVLMIDDPAVLTTVAGYVPTASDIATLKRGGVLVFGIDPASPARIQRPQDSGEAVTLPVEASRASGTVDAIVSYAFPAVVLRGSFETTPDVQPGVAFYRVLGGAGRVDVVRAVAAASGFAAFTISVDERFLPPRNVPAELTLWIAYPLGALLILVLTAGVLRERNRELKIMSALGARSATVRTSAIGLVVLPLLTGSLCGLAAGIIGGWISFLPTLSTTADAELVVPLLAAALGVVGALVLGGAMALGKARGIERQ</sequence>
<dbReference type="GO" id="GO:0005886">
    <property type="term" value="C:plasma membrane"/>
    <property type="evidence" value="ECO:0007669"/>
    <property type="project" value="UniProtKB-SubCell"/>
</dbReference>
<comment type="similarity">
    <text evidence="6">Belongs to the ABC-4 integral membrane protein family.</text>
</comment>
<feature type="domain" description="ABC3 transporter permease C-terminal" evidence="8">
    <location>
        <begin position="704"/>
        <end position="814"/>
    </location>
</feature>
<feature type="transmembrane region" description="Helical" evidence="7">
    <location>
        <begin position="423"/>
        <end position="444"/>
    </location>
</feature>
<feature type="domain" description="MacB-like periplasmic core" evidence="9">
    <location>
        <begin position="41"/>
        <end position="172"/>
    </location>
</feature>
<keyword evidence="2" id="KW-1003">Cell membrane</keyword>
<dbReference type="PANTHER" id="PTHR30287">
    <property type="entry name" value="MEMBRANE COMPONENT OF PREDICTED ABC SUPERFAMILY METABOLITE UPTAKE TRANSPORTER"/>
    <property type="match status" value="1"/>
</dbReference>
<evidence type="ECO:0000313" key="10">
    <source>
        <dbReference type="EMBL" id="XCG62716.1"/>
    </source>
</evidence>
<evidence type="ECO:0000259" key="8">
    <source>
        <dbReference type="Pfam" id="PF02687"/>
    </source>
</evidence>
<reference evidence="10" key="1">
    <citation type="submission" date="2024-05" db="EMBL/GenBank/DDBJ databases">
        <authorList>
            <person name="Cai S.Y."/>
            <person name="Jin L.M."/>
            <person name="Li H.R."/>
        </authorList>
    </citation>
    <scope>NUCLEOTIDE SEQUENCE</scope>
    <source>
        <strain evidence="10">A5-74</strain>
    </source>
</reference>
<evidence type="ECO:0000256" key="6">
    <source>
        <dbReference type="ARBA" id="ARBA00038076"/>
    </source>
</evidence>
<feature type="transmembrane region" description="Helical" evidence="7">
    <location>
        <begin position="337"/>
        <end position="361"/>
    </location>
</feature>
<dbReference type="InterPro" id="IPR025857">
    <property type="entry name" value="MacB_PCD"/>
</dbReference>
<evidence type="ECO:0000256" key="7">
    <source>
        <dbReference type="SAM" id="Phobius"/>
    </source>
</evidence>
<keyword evidence="3 7" id="KW-0812">Transmembrane</keyword>
<keyword evidence="5 7" id="KW-0472">Membrane</keyword>
<dbReference type="EMBL" id="CP159218">
    <property type="protein sequence ID" value="XCG62716.1"/>
    <property type="molecule type" value="Genomic_DNA"/>
</dbReference>
<gene>
    <name evidence="10" type="ORF">ABLG96_15985</name>
</gene>
<feature type="transmembrane region" description="Helical" evidence="7">
    <location>
        <begin position="289"/>
        <end position="310"/>
    </location>
</feature>
<accession>A0AAU8DMX7</accession>
<comment type="subcellular location">
    <subcellularLocation>
        <location evidence="1">Cell membrane</location>
        <topology evidence="1">Multi-pass membrane protein</topology>
    </subcellularLocation>
</comment>
<dbReference type="AlphaFoldDB" id="A0AAU8DMX7"/>
<evidence type="ECO:0000256" key="1">
    <source>
        <dbReference type="ARBA" id="ARBA00004651"/>
    </source>
</evidence>
<keyword evidence="4 7" id="KW-1133">Transmembrane helix</keyword>
<feature type="transmembrane region" description="Helical" evidence="7">
    <location>
        <begin position="382"/>
        <end position="403"/>
    </location>
</feature>
<name>A0AAU8DMX7_9ACTN</name>
<feature type="transmembrane region" description="Helical" evidence="7">
    <location>
        <begin position="701"/>
        <end position="722"/>
    </location>
</feature>
<feature type="transmembrane region" description="Helical" evidence="7">
    <location>
        <begin position="244"/>
        <end position="264"/>
    </location>
</feature>
<proteinExistence type="inferred from homology"/>
<feature type="transmembrane region" description="Helical" evidence="7">
    <location>
        <begin position="746"/>
        <end position="773"/>
    </location>
</feature>
<evidence type="ECO:0000256" key="2">
    <source>
        <dbReference type="ARBA" id="ARBA00022475"/>
    </source>
</evidence>
<feature type="transmembrane region" description="Helical" evidence="7">
    <location>
        <begin position="785"/>
        <end position="808"/>
    </location>
</feature>
<dbReference type="PANTHER" id="PTHR30287:SF1">
    <property type="entry name" value="INNER MEMBRANE PROTEIN"/>
    <property type="match status" value="1"/>
</dbReference>
<evidence type="ECO:0000259" key="9">
    <source>
        <dbReference type="Pfam" id="PF12704"/>
    </source>
</evidence>
<evidence type="ECO:0000256" key="5">
    <source>
        <dbReference type="ARBA" id="ARBA00023136"/>
    </source>
</evidence>
<dbReference type="Pfam" id="PF12704">
    <property type="entry name" value="MacB_PCD"/>
    <property type="match status" value="1"/>
</dbReference>
<evidence type="ECO:0000256" key="3">
    <source>
        <dbReference type="ARBA" id="ARBA00022692"/>
    </source>
</evidence>
<evidence type="ECO:0000256" key="4">
    <source>
        <dbReference type="ARBA" id="ARBA00022989"/>
    </source>
</evidence>
<dbReference type="InterPro" id="IPR038766">
    <property type="entry name" value="Membrane_comp_ABC_pdt"/>
</dbReference>
<dbReference type="Pfam" id="PF02687">
    <property type="entry name" value="FtsX"/>
    <property type="match status" value="1"/>
</dbReference>